<dbReference type="GeneID" id="20802662"/>
<reference evidence="2" key="1">
    <citation type="submission" date="2013-12" db="EMBL/GenBank/DDBJ databases">
        <title>The Genome Sequence of Aphanomyces astaci APO3.</title>
        <authorList>
            <consortium name="The Broad Institute Genomics Platform"/>
            <person name="Russ C."/>
            <person name="Tyler B."/>
            <person name="van West P."/>
            <person name="Dieguez-Uribeondo J."/>
            <person name="Young S.K."/>
            <person name="Zeng Q."/>
            <person name="Gargeya S."/>
            <person name="Fitzgerald M."/>
            <person name="Abouelleil A."/>
            <person name="Alvarado L."/>
            <person name="Chapman S.B."/>
            <person name="Gainer-Dewar J."/>
            <person name="Goldberg J."/>
            <person name="Griggs A."/>
            <person name="Gujja S."/>
            <person name="Hansen M."/>
            <person name="Howarth C."/>
            <person name="Imamovic A."/>
            <person name="Ireland A."/>
            <person name="Larimer J."/>
            <person name="McCowan C."/>
            <person name="Murphy C."/>
            <person name="Pearson M."/>
            <person name="Poon T.W."/>
            <person name="Priest M."/>
            <person name="Roberts A."/>
            <person name="Saif S."/>
            <person name="Shea T."/>
            <person name="Sykes S."/>
            <person name="Wortman J."/>
            <person name="Nusbaum C."/>
            <person name="Birren B."/>
        </authorList>
    </citation>
    <scope>NUCLEOTIDE SEQUENCE [LARGE SCALE GENOMIC DNA]</scope>
    <source>
        <strain evidence="2">APO3</strain>
    </source>
</reference>
<proteinExistence type="predicted"/>
<dbReference type="EMBL" id="KI913114">
    <property type="protein sequence ID" value="ETV89347.1"/>
    <property type="molecule type" value="Genomic_DNA"/>
</dbReference>
<evidence type="ECO:0000256" key="1">
    <source>
        <dbReference type="SAM" id="MobiDB-lite"/>
    </source>
</evidence>
<dbReference type="RefSeq" id="XP_009821747.1">
    <property type="nucleotide sequence ID" value="XM_009823445.1"/>
</dbReference>
<protein>
    <submittedName>
        <fullName evidence="2">Uncharacterized protein</fullName>
    </submittedName>
</protein>
<organism evidence="2">
    <name type="scientific">Aphanomyces astaci</name>
    <name type="common">Crayfish plague agent</name>
    <dbReference type="NCBI Taxonomy" id="112090"/>
    <lineage>
        <taxon>Eukaryota</taxon>
        <taxon>Sar</taxon>
        <taxon>Stramenopiles</taxon>
        <taxon>Oomycota</taxon>
        <taxon>Saprolegniomycetes</taxon>
        <taxon>Saprolegniales</taxon>
        <taxon>Verrucalvaceae</taxon>
        <taxon>Aphanomyces</taxon>
    </lineage>
</organism>
<dbReference type="AlphaFoldDB" id="W4HBN6"/>
<dbReference type="RefSeq" id="XP_009821748.1">
    <property type="nucleotide sequence ID" value="XM_009823446.1"/>
</dbReference>
<dbReference type="EMBL" id="KI913114">
    <property type="protein sequence ID" value="ETV89348.1"/>
    <property type="molecule type" value="Genomic_DNA"/>
</dbReference>
<evidence type="ECO:0000313" key="2">
    <source>
        <dbReference type="EMBL" id="ETV89347.1"/>
    </source>
</evidence>
<gene>
    <name evidence="2" type="ORF">H257_00666</name>
</gene>
<feature type="region of interest" description="Disordered" evidence="1">
    <location>
        <begin position="22"/>
        <end position="58"/>
    </location>
</feature>
<name>W4HBN6_APHAT</name>
<accession>W4HBN6</accession>
<dbReference type="VEuPathDB" id="FungiDB:H257_00666"/>
<sequence length="149" mass="16108">MRHTMLPKVDRRANPRGRTIVNAGTAPTAFEPPTPRTQPRRLHSVKRGSGGMGSSRGAERPFLVVPGLKPSVGCLVEPDWTEGAAAVAPTATLGLPEMVGSTSVTRSVVHPIVAGEELRWRGLRPHDPNGNRRGSDRLPPTWRHLLLPV</sequence>